<feature type="region of interest" description="Disordered" evidence="1">
    <location>
        <begin position="158"/>
        <end position="203"/>
    </location>
</feature>
<organism evidence="3">
    <name type="scientific">Heliocidaris crassispina</name>
    <name type="common">Sea urchin</name>
    <name type="synonym">Anthocidaris crassispina</name>
    <dbReference type="NCBI Taxonomy" id="1043166"/>
    <lineage>
        <taxon>Eukaryota</taxon>
        <taxon>Metazoa</taxon>
        <taxon>Echinodermata</taxon>
        <taxon>Eleutherozoa</taxon>
        <taxon>Echinozoa</taxon>
        <taxon>Echinoidea</taxon>
        <taxon>Euechinoidea</taxon>
        <taxon>Echinacea</taxon>
        <taxon>Camarodonta</taxon>
        <taxon>Echinidea</taxon>
        <taxon>Echinometridae</taxon>
        <taxon>Heliocidaris</taxon>
    </lineage>
</organism>
<sequence length="489" mass="52237">MGLHQILVIVVILAFSSIRAADDFPSRTNIPSDCPDASHGCWCHDSFAQCWRTYDDSQMTEVIGNRIIQLELLYQPSEEVVTYIRRMSALREIRISEDGMSLECSCDVIYALDDKRITPVNQAELIFRNCREHGFPRDRMSARPFINHCHILRMQDAETRKRREVGDDDDDDDASKRASPRKGDKPASHKVNLKDLDPSSHTHHLVTINGADRQEHHPASEFVNFISGHRRNRRSAANDADISDDSERGGRQKRYGNMRNYPQAMNPQMGGGNYPGPAAVGQGQAPMGQPAQQGYGAPAMAGPVGGGGGGGGGGGVGGGRELPQTAEVANYEDYSSSSDGGSLISAKVMENIKAVLGATKIDLPVDINDPYDLGLLLRHLRHHSNLLANIGDPEVREQVLSAMQEEEEEEEQDAANGVRDNVLNNLNANGPGPGGFGGALGGGMNAGVGGARGMGGVGGVGGGGGGMMGFQGMGGQAPPNAYNPGFRQG</sequence>
<dbReference type="Pfam" id="PF02084">
    <property type="entry name" value="Bindin"/>
    <property type="match status" value="1"/>
</dbReference>
<feature type="signal peptide" evidence="2">
    <location>
        <begin position="1"/>
        <end position="21"/>
    </location>
</feature>
<evidence type="ECO:0000313" key="3">
    <source>
        <dbReference type="EMBL" id="ATY51987.1"/>
    </source>
</evidence>
<name>A0A2H4RMX6_HELCR</name>
<dbReference type="AlphaFoldDB" id="A0A2H4RMX6"/>
<feature type="compositionally biased region" description="Basic and acidic residues" evidence="1">
    <location>
        <begin position="181"/>
        <end position="200"/>
    </location>
</feature>
<dbReference type="GO" id="GO:0007342">
    <property type="term" value="P:fusion of sperm to egg plasma membrane involved in single fertilization"/>
    <property type="evidence" value="ECO:0007669"/>
    <property type="project" value="InterPro"/>
</dbReference>
<feature type="chain" id="PRO_5014138459" evidence="2">
    <location>
        <begin position="22"/>
        <end position="489"/>
    </location>
</feature>
<dbReference type="EMBL" id="MG548310">
    <property type="protein sequence ID" value="ATY51987.1"/>
    <property type="molecule type" value="mRNA"/>
</dbReference>
<feature type="region of interest" description="Disordered" evidence="1">
    <location>
        <begin position="224"/>
        <end position="256"/>
    </location>
</feature>
<accession>A0A2H4RMX6</accession>
<protein>
    <submittedName>
        <fullName evidence="3">Bindin</fullName>
    </submittedName>
</protein>
<proteinExistence type="evidence at transcript level"/>
<dbReference type="InterPro" id="IPR000775">
    <property type="entry name" value="Bindin"/>
</dbReference>
<dbReference type="PRINTS" id="PR00761">
    <property type="entry name" value="BINDIN"/>
</dbReference>
<evidence type="ECO:0000256" key="2">
    <source>
        <dbReference type="SAM" id="SignalP"/>
    </source>
</evidence>
<reference evidence="3" key="1">
    <citation type="submission" date="2017-11" db="EMBL/GenBank/DDBJ databases">
        <title>bindin from Anthocidaris crassispina.</title>
        <authorList>
            <person name="Chang Y.Q."/>
            <person name="Shang S.N."/>
            <person name="Zhan Y.Y."/>
        </authorList>
    </citation>
    <scope>NUCLEOTIDE SEQUENCE</scope>
</reference>
<keyword evidence="2" id="KW-0732">Signal</keyword>
<evidence type="ECO:0000256" key="1">
    <source>
        <dbReference type="SAM" id="MobiDB-lite"/>
    </source>
</evidence>